<feature type="region of interest" description="Disordered" evidence="1">
    <location>
        <begin position="64"/>
        <end position="86"/>
    </location>
</feature>
<accession>A0ABV1F0U8</accession>
<feature type="compositionally biased region" description="Polar residues" evidence="1">
    <location>
        <begin position="73"/>
        <end position="86"/>
    </location>
</feature>
<evidence type="ECO:0000256" key="2">
    <source>
        <dbReference type="SAM" id="SignalP"/>
    </source>
</evidence>
<name>A0ABV1F0U8_9BACI</name>
<dbReference type="Proteomes" id="UP001465426">
    <property type="component" value="Unassembled WGS sequence"/>
</dbReference>
<keyword evidence="2" id="KW-0732">Signal</keyword>
<feature type="signal peptide" evidence="2">
    <location>
        <begin position="1"/>
        <end position="25"/>
    </location>
</feature>
<gene>
    <name evidence="3" type="ORF">WMO63_15145</name>
</gene>
<sequence length="86" mass="9304">MKKKLVVGILTGAILLGSAGTYAFAQTNEDGNGGGKFNFGQLLPHMKEVHPDLSTKELKQMYNSCHGEDGNSEKNTTSTENMMNNL</sequence>
<feature type="chain" id="PRO_5046946851" description="FAD/FMN-containing dehydrogenase" evidence="2">
    <location>
        <begin position="26"/>
        <end position="86"/>
    </location>
</feature>
<dbReference type="RefSeq" id="WP_349205030.1">
    <property type="nucleotide sequence ID" value="NZ_JBBMFN010000039.1"/>
</dbReference>
<evidence type="ECO:0008006" key="5">
    <source>
        <dbReference type="Google" id="ProtNLM"/>
    </source>
</evidence>
<evidence type="ECO:0000313" key="3">
    <source>
        <dbReference type="EMBL" id="MEQ2466993.1"/>
    </source>
</evidence>
<protein>
    <recommendedName>
        <fullName evidence="5">FAD/FMN-containing dehydrogenase</fullName>
    </recommendedName>
</protein>
<reference evidence="3 4" key="1">
    <citation type="submission" date="2024-03" db="EMBL/GenBank/DDBJ databases">
        <title>Human intestinal bacterial collection.</title>
        <authorList>
            <person name="Pauvert C."/>
            <person name="Hitch T.C.A."/>
            <person name="Clavel T."/>
        </authorList>
    </citation>
    <scope>NUCLEOTIDE SEQUENCE [LARGE SCALE GENOMIC DNA]</scope>
    <source>
        <strain evidence="3 4">CLA-SR-H024</strain>
    </source>
</reference>
<evidence type="ECO:0000313" key="4">
    <source>
        <dbReference type="Proteomes" id="UP001465426"/>
    </source>
</evidence>
<proteinExistence type="predicted"/>
<organism evidence="3 4">
    <name type="scientific">Niallia hominis</name>
    <dbReference type="NCBI Taxonomy" id="3133173"/>
    <lineage>
        <taxon>Bacteria</taxon>
        <taxon>Bacillati</taxon>
        <taxon>Bacillota</taxon>
        <taxon>Bacilli</taxon>
        <taxon>Bacillales</taxon>
        <taxon>Bacillaceae</taxon>
        <taxon>Niallia</taxon>
    </lineage>
</organism>
<comment type="caution">
    <text evidence="3">The sequence shown here is derived from an EMBL/GenBank/DDBJ whole genome shotgun (WGS) entry which is preliminary data.</text>
</comment>
<dbReference type="EMBL" id="JBBMFN010000039">
    <property type="protein sequence ID" value="MEQ2466993.1"/>
    <property type="molecule type" value="Genomic_DNA"/>
</dbReference>
<evidence type="ECO:0000256" key="1">
    <source>
        <dbReference type="SAM" id="MobiDB-lite"/>
    </source>
</evidence>
<keyword evidence="4" id="KW-1185">Reference proteome</keyword>